<gene>
    <name evidence="2" type="ORF">F8144_08765</name>
</gene>
<dbReference type="EMBL" id="WBKG01000005">
    <property type="protein sequence ID" value="KAB1989133.1"/>
    <property type="molecule type" value="Genomic_DNA"/>
</dbReference>
<protein>
    <submittedName>
        <fullName evidence="2">Polysaccharide biosynthesis protein</fullName>
    </submittedName>
</protein>
<comment type="caution">
    <text evidence="2">The sequence shown here is derived from an EMBL/GenBank/DDBJ whole genome shotgun (WGS) entry which is preliminary data.</text>
</comment>
<keyword evidence="1" id="KW-0472">Membrane</keyword>
<dbReference type="AlphaFoldDB" id="A0A7J5DKD5"/>
<keyword evidence="1" id="KW-1133">Transmembrane helix</keyword>
<proteinExistence type="predicted"/>
<feature type="transmembrane region" description="Helical" evidence="1">
    <location>
        <begin position="21"/>
        <end position="40"/>
    </location>
</feature>
<evidence type="ECO:0000313" key="3">
    <source>
        <dbReference type="Proteomes" id="UP000442990"/>
    </source>
</evidence>
<dbReference type="PANTHER" id="PTHR32309:SF31">
    <property type="entry name" value="CAPSULAR EXOPOLYSACCHARIDE FAMILY"/>
    <property type="match status" value="1"/>
</dbReference>
<dbReference type="Proteomes" id="UP000442990">
    <property type="component" value="Unassembled WGS sequence"/>
</dbReference>
<reference evidence="2 3" key="1">
    <citation type="submission" date="2019-09" db="EMBL/GenBank/DDBJ databases">
        <title>Isolation and identification of active actinomycetes.</title>
        <authorList>
            <person name="Yu Z."/>
            <person name="Han C."/>
            <person name="Yu B."/>
        </authorList>
    </citation>
    <scope>NUCLEOTIDE SEQUENCE [LARGE SCALE GENOMIC DNA]</scope>
    <source>
        <strain evidence="2 3">NEAU-H2</strain>
    </source>
</reference>
<evidence type="ECO:0000313" key="2">
    <source>
        <dbReference type="EMBL" id="KAB1989133.1"/>
    </source>
</evidence>
<keyword evidence="1" id="KW-0812">Transmembrane</keyword>
<accession>A0A7J5DKD5</accession>
<sequence length="455" mass="48228">MNDDTIRLATVGRIIRRRWRLLAALALAGALVGYGASLLFPAQYTTSASVLLPGAWEERELLTQEEIATSSVVVDQAAGTLHWSGVSKSELRERVSAKTSDGNIIEISGTAETPERAQQLADAVAQQFVTFAARVVDDNSDPEAAAQREALQETVTQTSRRITQLADAADPGKTVEGVQARTELEKLRTTLQEAITKLNQSDPAANKAHMVVMGPAARPTGEAPPTRTQLIAAGALLFLLLGVIGHLTAARMSRRLRTRPEIAAALGSTLLGTVDVAGSRPTHRPEGRGPRAGIRRLLGVDVRWDVPAPQVYGDEAGRLIHYRRVCARLRDRLPAPRRLLVIVPDGDGIARRAAVELVAEAGGDPLLRLVEVPVSWPMVPDRGDESGALVVLSAGNWTAGELAGIAEACADARHEVVGVVLAGTARTVPARAADRPREAATPVLAVGHDVKGSAG</sequence>
<dbReference type="RefSeq" id="WP_151468681.1">
    <property type="nucleotide sequence ID" value="NZ_WBKG01000005.1"/>
</dbReference>
<keyword evidence="3" id="KW-1185">Reference proteome</keyword>
<name>A0A7J5DKD5_9ACTN</name>
<feature type="transmembrane region" description="Helical" evidence="1">
    <location>
        <begin position="230"/>
        <end position="249"/>
    </location>
</feature>
<organism evidence="2 3">
    <name type="scientific">Streptomyces triticiradicis</name>
    <dbReference type="NCBI Taxonomy" id="2651189"/>
    <lineage>
        <taxon>Bacteria</taxon>
        <taxon>Bacillati</taxon>
        <taxon>Actinomycetota</taxon>
        <taxon>Actinomycetes</taxon>
        <taxon>Kitasatosporales</taxon>
        <taxon>Streptomycetaceae</taxon>
        <taxon>Streptomyces</taxon>
    </lineage>
</organism>
<evidence type="ECO:0000256" key="1">
    <source>
        <dbReference type="SAM" id="Phobius"/>
    </source>
</evidence>
<dbReference type="PANTHER" id="PTHR32309">
    <property type="entry name" value="TYROSINE-PROTEIN KINASE"/>
    <property type="match status" value="1"/>
</dbReference>
<dbReference type="InterPro" id="IPR050445">
    <property type="entry name" value="Bact_polysacc_biosynth/exp"/>
</dbReference>